<proteinExistence type="predicted"/>
<dbReference type="VEuPathDB" id="VectorBase:GPPI008825"/>
<accession>A0A1B0AU75</accession>
<protein>
    <submittedName>
        <fullName evidence="1">Uncharacterized protein</fullName>
    </submittedName>
</protein>
<sequence length="125" mass="14585">GVLSYSSLIAVRRSPKLIGTVFLARNRDFSPTHSWFNVRSRKHCSSSITFDITPNFKKTNYDTFKDFMSLVVSNFDYNYIDGTWLMIFITFSDTIFASFPVKSDSIKLGYLVWFNILLIRDRNIK</sequence>
<dbReference type="EMBL" id="JXJN01003543">
    <property type="status" value="NOT_ANNOTATED_CDS"/>
    <property type="molecule type" value="Genomic_DNA"/>
</dbReference>
<evidence type="ECO:0000313" key="2">
    <source>
        <dbReference type="Proteomes" id="UP000092460"/>
    </source>
</evidence>
<reference evidence="2" key="1">
    <citation type="submission" date="2015-01" db="EMBL/GenBank/DDBJ databases">
        <authorList>
            <person name="Aksoy S."/>
            <person name="Warren W."/>
            <person name="Wilson R.K."/>
        </authorList>
    </citation>
    <scope>NUCLEOTIDE SEQUENCE [LARGE SCALE GENOMIC DNA]</scope>
    <source>
        <strain evidence="2">IAEA</strain>
    </source>
</reference>
<name>A0A1B0AU75_9MUSC</name>
<reference evidence="1" key="2">
    <citation type="submission" date="2020-05" db="UniProtKB">
        <authorList>
            <consortium name="EnsemblMetazoa"/>
        </authorList>
    </citation>
    <scope>IDENTIFICATION</scope>
    <source>
        <strain evidence="1">IAEA</strain>
    </source>
</reference>
<organism evidence="1 2">
    <name type="scientific">Glossina palpalis gambiensis</name>
    <dbReference type="NCBI Taxonomy" id="67801"/>
    <lineage>
        <taxon>Eukaryota</taxon>
        <taxon>Metazoa</taxon>
        <taxon>Ecdysozoa</taxon>
        <taxon>Arthropoda</taxon>
        <taxon>Hexapoda</taxon>
        <taxon>Insecta</taxon>
        <taxon>Pterygota</taxon>
        <taxon>Neoptera</taxon>
        <taxon>Endopterygota</taxon>
        <taxon>Diptera</taxon>
        <taxon>Brachycera</taxon>
        <taxon>Muscomorpha</taxon>
        <taxon>Hippoboscoidea</taxon>
        <taxon>Glossinidae</taxon>
        <taxon>Glossina</taxon>
    </lineage>
</organism>
<dbReference type="Proteomes" id="UP000092460">
    <property type="component" value="Unassembled WGS sequence"/>
</dbReference>
<evidence type="ECO:0000313" key="1">
    <source>
        <dbReference type="EnsemblMetazoa" id="GPPI008825-PA"/>
    </source>
</evidence>
<dbReference type="AlphaFoldDB" id="A0A1B0AU75"/>
<keyword evidence="2" id="KW-1185">Reference proteome</keyword>
<dbReference type="EnsemblMetazoa" id="GPPI008825-RA">
    <property type="protein sequence ID" value="GPPI008825-PA"/>
    <property type="gene ID" value="GPPI008825"/>
</dbReference>